<dbReference type="Gene3D" id="3.40.50.300">
    <property type="entry name" value="P-loop containing nucleotide triphosphate hydrolases"/>
    <property type="match status" value="1"/>
</dbReference>
<feature type="region of interest" description="Disordered" evidence="1">
    <location>
        <begin position="342"/>
        <end position="389"/>
    </location>
</feature>
<keyword evidence="3" id="KW-1185">Reference proteome</keyword>
<feature type="region of interest" description="Disordered" evidence="1">
    <location>
        <begin position="34"/>
        <end position="61"/>
    </location>
</feature>
<protein>
    <recommendedName>
        <fullName evidence="4">AAA+ ATPase domain-containing protein</fullName>
    </recommendedName>
</protein>
<feature type="compositionally biased region" description="Low complexity" evidence="1">
    <location>
        <begin position="362"/>
        <end position="389"/>
    </location>
</feature>
<comment type="caution">
    <text evidence="2">The sequence shown here is derived from an EMBL/GenBank/DDBJ whole genome shotgun (WGS) entry which is preliminary data.</text>
</comment>
<dbReference type="Proteomes" id="UP000813444">
    <property type="component" value="Unassembled WGS sequence"/>
</dbReference>
<feature type="compositionally biased region" description="Low complexity" evidence="1">
    <location>
        <begin position="40"/>
        <end position="61"/>
    </location>
</feature>
<dbReference type="InterPro" id="IPR027417">
    <property type="entry name" value="P-loop_NTPase"/>
</dbReference>
<gene>
    <name evidence="2" type="ORF">B0I35DRAFT_476155</name>
</gene>
<organism evidence="2 3">
    <name type="scientific">Stachybotrys elegans</name>
    <dbReference type="NCBI Taxonomy" id="80388"/>
    <lineage>
        <taxon>Eukaryota</taxon>
        <taxon>Fungi</taxon>
        <taxon>Dikarya</taxon>
        <taxon>Ascomycota</taxon>
        <taxon>Pezizomycotina</taxon>
        <taxon>Sordariomycetes</taxon>
        <taxon>Hypocreomycetidae</taxon>
        <taxon>Hypocreales</taxon>
        <taxon>Stachybotryaceae</taxon>
        <taxon>Stachybotrys</taxon>
    </lineage>
</organism>
<sequence>MSNPASLAMFPRNAISDRIVPLSRPSEPEIIIVDDDSEPSIAASSAASSSSSASSHASSASSLGPMLKSHLKLLDCGPRACQAQDETVTPLFTESVREFNDSKRKNSATKNGKPALFTQYGLLGGHSDRLAAMSPDDTSVETKHDPRIYYNVAAPSSVFICGSQGSGKSHTLSCLLENCMVRSSANTLPRPLSGIVFHYDTFISDTGGSPCEAAFLSSDPNLDVRVVCAPTNIAQIKRIYAPLKRVRVEEFRLSQADLNTGRMLDLMAASSIQGSMPLYMHIIVRILRDMRIKSQEKNTSFDYATFKREIEMAQLTKDQMAPLLQRLDTLESFMVHSQANAYTLKRPGGPQQGAQKKKKKGAQQGQQGQQQGTNGSSANQGNVNQQVQQPTATLAQRFQKPTIWETKAGQLTIVDLSCPCVTAEMACLLFNTSLSLFLEQPSTIGRVIALDEAHKYMKDTSEASTLTESLLSTIRLQRHLGARVIISTQEPTISPRLLDLCTITIVHRFTSPDWLQILKRHLAGASDFRSKSDASDDSGQLTINMEQSGVLMKLFSEIITLRTGEALVFSPTALLGVDTDTDPLNTKLHSLGNEVMKVRIRKRVTRDGGRSIMAA</sequence>
<dbReference type="SUPFAM" id="SSF52540">
    <property type="entry name" value="P-loop containing nucleoside triphosphate hydrolases"/>
    <property type="match status" value="1"/>
</dbReference>
<evidence type="ECO:0000313" key="2">
    <source>
        <dbReference type="EMBL" id="KAH7324955.1"/>
    </source>
</evidence>
<evidence type="ECO:0000313" key="3">
    <source>
        <dbReference type="Proteomes" id="UP000813444"/>
    </source>
</evidence>
<evidence type="ECO:0000256" key="1">
    <source>
        <dbReference type="SAM" id="MobiDB-lite"/>
    </source>
</evidence>
<dbReference type="AlphaFoldDB" id="A0A8K0SXX0"/>
<reference evidence="2" key="1">
    <citation type="journal article" date="2021" name="Nat. Commun.">
        <title>Genetic determinants of endophytism in the Arabidopsis root mycobiome.</title>
        <authorList>
            <person name="Mesny F."/>
            <person name="Miyauchi S."/>
            <person name="Thiergart T."/>
            <person name="Pickel B."/>
            <person name="Atanasova L."/>
            <person name="Karlsson M."/>
            <person name="Huettel B."/>
            <person name="Barry K.W."/>
            <person name="Haridas S."/>
            <person name="Chen C."/>
            <person name="Bauer D."/>
            <person name="Andreopoulos W."/>
            <person name="Pangilinan J."/>
            <person name="LaButti K."/>
            <person name="Riley R."/>
            <person name="Lipzen A."/>
            <person name="Clum A."/>
            <person name="Drula E."/>
            <person name="Henrissat B."/>
            <person name="Kohler A."/>
            <person name="Grigoriev I.V."/>
            <person name="Martin F.M."/>
            <person name="Hacquard S."/>
        </authorList>
    </citation>
    <scope>NUCLEOTIDE SEQUENCE</scope>
    <source>
        <strain evidence="2">MPI-CAGE-CH-0235</strain>
    </source>
</reference>
<dbReference type="EMBL" id="JAGPNK010000003">
    <property type="protein sequence ID" value="KAH7324955.1"/>
    <property type="molecule type" value="Genomic_DNA"/>
</dbReference>
<evidence type="ECO:0008006" key="4">
    <source>
        <dbReference type="Google" id="ProtNLM"/>
    </source>
</evidence>
<dbReference type="OrthoDB" id="2316594at2759"/>
<name>A0A8K0SXX0_9HYPO</name>
<proteinExistence type="predicted"/>
<accession>A0A8K0SXX0</accession>